<reference evidence="10" key="1">
    <citation type="submission" date="2017-09" db="EMBL/GenBank/DDBJ databases">
        <title>Complete Genome Sequence of ansamitocin-producing Bacterium Actinosynnema pretiosum X47.</title>
        <authorList>
            <person name="Cao G."/>
            <person name="Zong G."/>
            <person name="Zhong C."/>
            <person name="Fu J."/>
        </authorList>
    </citation>
    <scope>NUCLEOTIDE SEQUENCE [LARGE SCALE GENOMIC DNA]</scope>
    <source>
        <strain evidence="10">X47</strain>
    </source>
</reference>
<keyword evidence="3 8" id="KW-0812">Transmembrane</keyword>
<gene>
    <name evidence="10" type="ORF">CNX65_10205</name>
</gene>
<name>A0A290Z3P0_9PSEU</name>
<evidence type="ECO:0000256" key="1">
    <source>
        <dbReference type="ARBA" id="ARBA00004236"/>
    </source>
</evidence>
<feature type="transmembrane region" description="Helical" evidence="8">
    <location>
        <begin position="69"/>
        <end position="88"/>
    </location>
</feature>
<dbReference type="GO" id="GO:0000166">
    <property type="term" value="F:nucleotide binding"/>
    <property type="evidence" value="ECO:0007669"/>
    <property type="project" value="UniProtKB-KW"/>
</dbReference>
<evidence type="ECO:0000256" key="3">
    <source>
        <dbReference type="ARBA" id="ARBA00022692"/>
    </source>
</evidence>
<dbReference type="GO" id="GO:0051607">
    <property type="term" value="P:defense response to virus"/>
    <property type="evidence" value="ECO:0007669"/>
    <property type="project" value="UniProtKB-KW"/>
</dbReference>
<dbReference type="EMBL" id="CP023445">
    <property type="protein sequence ID" value="ATE53617.1"/>
    <property type="molecule type" value="Genomic_DNA"/>
</dbReference>
<evidence type="ECO:0000256" key="4">
    <source>
        <dbReference type="ARBA" id="ARBA00022741"/>
    </source>
</evidence>
<dbReference type="KEGG" id="apre:CNX65_10205"/>
<dbReference type="Proteomes" id="UP000218505">
    <property type="component" value="Chromosome"/>
</dbReference>
<evidence type="ECO:0000256" key="5">
    <source>
        <dbReference type="ARBA" id="ARBA00022989"/>
    </source>
</evidence>
<feature type="domain" description="Pycsar effector protein" evidence="9">
    <location>
        <begin position="22"/>
        <end position="166"/>
    </location>
</feature>
<evidence type="ECO:0000256" key="2">
    <source>
        <dbReference type="ARBA" id="ARBA00022475"/>
    </source>
</evidence>
<keyword evidence="5 8" id="KW-1133">Transmembrane helix</keyword>
<proteinExistence type="predicted"/>
<keyword evidence="11" id="KW-1185">Reference proteome</keyword>
<evidence type="ECO:0000256" key="8">
    <source>
        <dbReference type="SAM" id="Phobius"/>
    </source>
</evidence>
<keyword evidence="2" id="KW-1003">Cell membrane</keyword>
<dbReference type="GO" id="GO:0005886">
    <property type="term" value="C:plasma membrane"/>
    <property type="evidence" value="ECO:0007669"/>
    <property type="project" value="UniProtKB-SubCell"/>
</dbReference>
<evidence type="ECO:0000256" key="6">
    <source>
        <dbReference type="ARBA" id="ARBA00023118"/>
    </source>
</evidence>
<keyword evidence="7 8" id="KW-0472">Membrane</keyword>
<dbReference type="AlphaFoldDB" id="A0A290Z3P0"/>
<accession>A0A290Z3P0</accession>
<organism evidence="10 11">
    <name type="scientific">Actinosynnema pretiosum</name>
    <dbReference type="NCBI Taxonomy" id="42197"/>
    <lineage>
        <taxon>Bacteria</taxon>
        <taxon>Bacillati</taxon>
        <taxon>Actinomycetota</taxon>
        <taxon>Actinomycetes</taxon>
        <taxon>Pseudonocardiales</taxon>
        <taxon>Pseudonocardiaceae</taxon>
        <taxon>Actinosynnema</taxon>
    </lineage>
</organism>
<dbReference type="InterPro" id="IPR043760">
    <property type="entry name" value="PycTM_dom"/>
</dbReference>
<comment type="subcellular location">
    <subcellularLocation>
        <location evidence="1">Cell membrane</location>
    </subcellularLocation>
</comment>
<feature type="transmembrane region" description="Helical" evidence="8">
    <location>
        <begin position="40"/>
        <end position="57"/>
    </location>
</feature>
<keyword evidence="4" id="KW-0547">Nucleotide-binding</keyword>
<sequence length="170" mass="17424">MAEQNTTTQAEVVSAELFKRLDAAGAEAAAQVARGDSKSFPLLPFPTTFLLGAVALVKGTGVPLVAEMLLWASAGAMLVAVLTLLGAISPRLSRRAGWGLTCWAQHVDRPADLLAALGAVEISPEVLAEDVARLSERAVARYRLVQVAITATAVGLVLGAGALAVIAVAA</sequence>
<evidence type="ECO:0000259" key="9">
    <source>
        <dbReference type="Pfam" id="PF18967"/>
    </source>
</evidence>
<dbReference type="Pfam" id="PF18967">
    <property type="entry name" value="PycTM"/>
    <property type="match status" value="1"/>
</dbReference>
<keyword evidence="6" id="KW-0051">Antiviral defense</keyword>
<protein>
    <recommendedName>
        <fullName evidence="9">Pycsar effector protein domain-containing protein</fullName>
    </recommendedName>
</protein>
<evidence type="ECO:0000313" key="10">
    <source>
        <dbReference type="EMBL" id="ATE53617.1"/>
    </source>
</evidence>
<feature type="transmembrane region" description="Helical" evidence="8">
    <location>
        <begin position="144"/>
        <end position="169"/>
    </location>
</feature>
<dbReference type="RefSeq" id="WP_096492555.1">
    <property type="nucleotide sequence ID" value="NZ_CP023445.1"/>
</dbReference>
<evidence type="ECO:0000256" key="7">
    <source>
        <dbReference type="ARBA" id="ARBA00023136"/>
    </source>
</evidence>
<evidence type="ECO:0000313" key="11">
    <source>
        <dbReference type="Proteomes" id="UP000218505"/>
    </source>
</evidence>